<comment type="caution">
    <text evidence="1">The sequence shown here is derived from an EMBL/GenBank/DDBJ whole genome shotgun (WGS) entry which is preliminary data.</text>
</comment>
<dbReference type="InterPro" id="IPR043502">
    <property type="entry name" value="DNA/RNA_pol_sf"/>
</dbReference>
<organism evidence="1 2">
    <name type="scientific">Austropuccinia psidii MF-1</name>
    <dbReference type="NCBI Taxonomy" id="1389203"/>
    <lineage>
        <taxon>Eukaryota</taxon>
        <taxon>Fungi</taxon>
        <taxon>Dikarya</taxon>
        <taxon>Basidiomycota</taxon>
        <taxon>Pucciniomycotina</taxon>
        <taxon>Pucciniomycetes</taxon>
        <taxon>Pucciniales</taxon>
        <taxon>Sphaerophragmiaceae</taxon>
        <taxon>Austropuccinia</taxon>
    </lineage>
</organism>
<proteinExistence type="predicted"/>
<protein>
    <submittedName>
        <fullName evidence="1">Uncharacterized protein</fullName>
    </submittedName>
</protein>
<dbReference type="SUPFAM" id="SSF56672">
    <property type="entry name" value="DNA/RNA polymerases"/>
    <property type="match status" value="1"/>
</dbReference>
<dbReference type="AlphaFoldDB" id="A0A9Q3J2C3"/>
<name>A0A9Q3J2C3_9BASI</name>
<evidence type="ECO:0000313" key="2">
    <source>
        <dbReference type="Proteomes" id="UP000765509"/>
    </source>
</evidence>
<gene>
    <name evidence="1" type="ORF">O181_094009</name>
</gene>
<accession>A0A9Q3J2C3</accession>
<dbReference type="Gene3D" id="3.10.10.10">
    <property type="entry name" value="HIV Type 1 Reverse Transcriptase, subunit A, domain 1"/>
    <property type="match status" value="1"/>
</dbReference>
<dbReference type="Proteomes" id="UP000765509">
    <property type="component" value="Unassembled WGS sequence"/>
</dbReference>
<reference evidence="1" key="1">
    <citation type="submission" date="2021-03" db="EMBL/GenBank/DDBJ databases">
        <title>Draft genome sequence of rust myrtle Austropuccinia psidii MF-1, a brazilian biotype.</title>
        <authorList>
            <person name="Quecine M.C."/>
            <person name="Pachon D.M.R."/>
            <person name="Bonatelli M.L."/>
            <person name="Correr F.H."/>
            <person name="Franceschini L.M."/>
            <person name="Leite T.F."/>
            <person name="Margarido G.R.A."/>
            <person name="Almeida C.A."/>
            <person name="Ferrarezi J.A."/>
            <person name="Labate C.A."/>
        </authorList>
    </citation>
    <scope>NUCLEOTIDE SEQUENCE</scope>
    <source>
        <strain evidence="1">MF-1</strain>
    </source>
</reference>
<keyword evidence="2" id="KW-1185">Reference proteome</keyword>
<dbReference type="OrthoDB" id="4488294at2759"/>
<evidence type="ECO:0000313" key="1">
    <source>
        <dbReference type="EMBL" id="MBW0554294.1"/>
    </source>
</evidence>
<dbReference type="EMBL" id="AVOT02060940">
    <property type="protein sequence ID" value="MBW0554294.1"/>
    <property type="molecule type" value="Genomic_DNA"/>
</dbReference>
<sequence length="84" mass="10156">MFRRPPYPEILETKKEIEKHVNELLEMYFIINIEHNEIVEVTTPFLITWNDGNSTMSRDFRETKNYTKADMYPIPRTPHDLDKL</sequence>